<dbReference type="STRING" id="451379.A0A0N5ADF5"/>
<keyword evidence="2" id="KW-1185">Reference proteome</keyword>
<dbReference type="InterPro" id="IPR015943">
    <property type="entry name" value="WD40/YVTN_repeat-like_dom_sf"/>
</dbReference>
<evidence type="ECO:0000313" key="2">
    <source>
        <dbReference type="Proteomes" id="UP000046393"/>
    </source>
</evidence>
<protein>
    <submittedName>
        <fullName evidence="3">Aladin</fullName>
    </submittedName>
</protein>
<dbReference type="PANTHER" id="PTHR14494">
    <property type="entry name" value="ALADIN/ADRACALIN/AAAS"/>
    <property type="match status" value="1"/>
</dbReference>
<dbReference type="PANTHER" id="PTHR14494:SF0">
    <property type="entry name" value="ALADIN"/>
    <property type="match status" value="1"/>
</dbReference>
<dbReference type="InterPro" id="IPR001680">
    <property type="entry name" value="WD40_rpt"/>
</dbReference>
<proteinExistence type="predicted"/>
<dbReference type="WBParaSite" id="SMUV_0000220401-mRNA-1">
    <property type="protein sequence ID" value="SMUV_0000220401-mRNA-1"/>
    <property type="gene ID" value="SMUV_0000220401"/>
</dbReference>
<organism evidence="2 3">
    <name type="scientific">Syphacia muris</name>
    <dbReference type="NCBI Taxonomy" id="451379"/>
    <lineage>
        <taxon>Eukaryota</taxon>
        <taxon>Metazoa</taxon>
        <taxon>Ecdysozoa</taxon>
        <taxon>Nematoda</taxon>
        <taxon>Chromadorea</taxon>
        <taxon>Rhabditida</taxon>
        <taxon>Spirurina</taxon>
        <taxon>Oxyuridomorpha</taxon>
        <taxon>Oxyuroidea</taxon>
        <taxon>Oxyuridae</taxon>
        <taxon>Syphacia</taxon>
    </lineage>
</organism>
<feature type="domain" description="Aladin seven-bladed propeller" evidence="1">
    <location>
        <begin position="152"/>
        <end position="503"/>
    </location>
</feature>
<dbReference type="AlphaFoldDB" id="A0A0N5ADF5"/>
<dbReference type="Gene3D" id="2.130.10.10">
    <property type="entry name" value="YVTN repeat-like/Quinoprotein amine dehydrogenase"/>
    <property type="match status" value="2"/>
</dbReference>
<dbReference type="SMART" id="SM00320">
    <property type="entry name" value="WD40"/>
    <property type="match status" value="4"/>
</dbReference>
<dbReference type="SUPFAM" id="SSF101908">
    <property type="entry name" value="Putative isomerase YbhE"/>
    <property type="match status" value="1"/>
</dbReference>
<dbReference type="InterPro" id="IPR045139">
    <property type="entry name" value="Aladin"/>
</dbReference>
<evidence type="ECO:0000259" key="1">
    <source>
        <dbReference type="Pfam" id="PF25460"/>
    </source>
</evidence>
<dbReference type="Proteomes" id="UP000046393">
    <property type="component" value="Unplaced"/>
</dbReference>
<dbReference type="InterPro" id="IPR057403">
    <property type="entry name" value="Beta-prop_Aladin"/>
</dbReference>
<evidence type="ECO:0000313" key="3">
    <source>
        <dbReference type="WBParaSite" id="SMUV_0000220401-mRNA-1"/>
    </source>
</evidence>
<dbReference type="GO" id="GO:0006913">
    <property type="term" value="P:nucleocytoplasmic transport"/>
    <property type="evidence" value="ECO:0007669"/>
    <property type="project" value="TreeGrafter"/>
</dbReference>
<reference evidence="3" key="1">
    <citation type="submission" date="2017-02" db="UniProtKB">
        <authorList>
            <consortium name="WormBaseParasite"/>
        </authorList>
    </citation>
    <scope>IDENTIFICATION</scope>
</reference>
<dbReference type="GO" id="GO:0005643">
    <property type="term" value="C:nuclear pore"/>
    <property type="evidence" value="ECO:0007669"/>
    <property type="project" value="TreeGrafter"/>
</dbReference>
<sequence length="588" mass="65718">MSLLEFPPLVEAETSYCVEELNGRLVYGSKDEVVAASKVDLLRDYPVIDRNHLRCLEHALSRENISQIFSDAKNNKLSQAYDVWLVFDLTSLFMISRNRKGAEGILGYVTSISEGTRLGWPIAKFSAAVQQTKESLKKKIAADNETLFRSCNWIRCIACSSDGERLAVCQSNDYIRVYLCDRQRRAPITLKHPQQKDVTDMAWKPYDQFALAVACGTVIIVWRFAQQKLANRVSSQCAQLFELPSTHIPATHCVWDKSLSSTLFVISPSSSQTMIIDAVNGENLFVGSWFGSCVRNISVSPNGASILIAYRSNIIRVYDRDTWKEETWNKLNGECVSAVWSPDSSFFYFACEEEALIRVIQFITKTEVSANGDRIKLVNKYVVPIEFPMHRYAVPETLVVFDVGKVEQDLSSNDCNFSEFGGIVNDMQLSPDGQRLAVTFRDSGGVVALFIADNSPKIRLTPCGIINGYGFGDASLTLFLPKFSYGSLLVIVWSEGFMQYIPLFYGLNAETNFKASKLLLLPSDQDSKSSDDIAVLEKLLPTHNGCNIISLNNHESASDTDEMPKLFTSSGLYDRLLTKSIEEDKSAS</sequence>
<name>A0A0N5ADF5_9BILA</name>
<dbReference type="Pfam" id="PF25460">
    <property type="entry name" value="Beta-prop_Aladin"/>
    <property type="match status" value="1"/>
</dbReference>
<accession>A0A0N5ADF5</accession>